<feature type="compositionally biased region" description="Basic and acidic residues" evidence="1">
    <location>
        <begin position="15"/>
        <end position="26"/>
    </location>
</feature>
<feature type="region of interest" description="Disordered" evidence="1">
    <location>
        <begin position="300"/>
        <end position="328"/>
    </location>
</feature>
<feature type="compositionally biased region" description="Acidic residues" evidence="1">
    <location>
        <begin position="421"/>
        <end position="437"/>
    </location>
</feature>
<dbReference type="PROSITE" id="PS50096">
    <property type="entry name" value="IQ"/>
    <property type="match status" value="1"/>
</dbReference>
<feature type="compositionally biased region" description="Basic and acidic residues" evidence="1">
    <location>
        <begin position="40"/>
        <end position="54"/>
    </location>
</feature>
<evidence type="ECO:0000313" key="2">
    <source>
        <dbReference type="EMBL" id="GMI21531.1"/>
    </source>
</evidence>
<feature type="compositionally biased region" description="Basic and acidic residues" evidence="1">
    <location>
        <begin position="438"/>
        <end position="462"/>
    </location>
</feature>
<dbReference type="Proteomes" id="UP001165065">
    <property type="component" value="Unassembled WGS sequence"/>
</dbReference>
<feature type="compositionally biased region" description="Polar residues" evidence="1">
    <location>
        <begin position="65"/>
        <end position="82"/>
    </location>
</feature>
<feature type="compositionally biased region" description="Basic and acidic residues" evidence="1">
    <location>
        <begin position="302"/>
        <end position="317"/>
    </location>
</feature>
<feature type="region of interest" description="Disordered" evidence="1">
    <location>
        <begin position="1"/>
        <end position="145"/>
    </location>
</feature>
<dbReference type="AlphaFoldDB" id="A0A9W7L1D0"/>
<reference evidence="3" key="1">
    <citation type="journal article" date="2023" name="Commun. Biol.">
        <title>Genome analysis of Parmales, the sister group of diatoms, reveals the evolutionary specialization of diatoms from phago-mixotrophs to photoautotrophs.</title>
        <authorList>
            <person name="Ban H."/>
            <person name="Sato S."/>
            <person name="Yoshikawa S."/>
            <person name="Yamada K."/>
            <person name="Nakamura Y."/>
            <person name="Ichinomiya M."/>
            <person name="Sato N."/>
            <person name="Blanc-Mathieu R."/>
            <person name="Endo H."/>
            <person name="Kuwata A."/>
            <person name="Ogata H."/>
        </authorList>
    </citation>
    <scope>NUCLEOTIDE SEQUENCE [LARGE SCALE GENOMIC DNA]</scope>
</reference>
<gene>
    <name evidence="2" type="ORF">TrCOL_g9946</name>
</gene>
<keyword evidence="3" id="KW-1185">Reference proteome</keyword>
<feature type="compositionally biased region" description="Basic residues" evidence="1">
    <location>
        <begin position="722"/>
        <end position="731"/>
    </location>
</feature>
<feature type="region of interest" description="Disordered" evidence="1">
    <location>
        <begin position="411"/>
        <end position="731"/>
    </location>
</feature>
<protein>
    <submittedName>
        <fullName evidence="2">Uncharacterized protein</fullName>
    </submittedName>
</protein>
<feature type="compositionally biased region" description="Polar residues" evidence="1">
    <location>
        <begin position="113"/>
        <end position="122"/>
    </location>
</feature>
<organism evidence="2 3">
    <name type="scientific">Triparma columacea</name>
    <dbReference type="NCBI Taxonomy" id="722753"/>
    <lineage>
        <taxon>Eukaryota</taxon>
        <taxon>Sar</taxon>
        <taxon>Stramenopiles</taxon>
        <taxon>Ochrophyta</taxon>
        <taxon>Bolidophyceae</taxon>
        <taxon>Parmales</taxon>
        <taxon>Triparmaceae</taxon>
        <taxon>Triparma</taxon>
    </lineage>
</organism>
<dbReference type="OrthoDB" id="10592214at2759"/>
<feature type="compositionally biased region" description="Acidic residues" evidence="1">
    <location>
        <begin position="86"/>
        <end position="98"/>
    </location>
</feature>
<name>A0A9W7L1D0_9STRA</name>
<evidence type="ECO:0000313" key="3">
    <source>
        <dbReference type="Proteomes" id="UP001165065"/>
    </source>
</evidence>
<proteinExistence type="predicted"/>
<evidence type="ECO:0000256" key="1">
    <source>
        <dbReference type="SAM" id="MobiDB-lite"/>
    </source>
</evidence>
<sequence length="731" mass="80357">MPDSALDPPPSDVNSSRDKFVGEGIEKPTSPSAVEGDVPTEIRTKSPVDNEHRHTIGGKRYSMTPLMSNLTLDIDQTSDASLSVSEEGEHDDSDEEGYSDSVKSNLTDEESYAVSTSGSENEGSPDRLPFSAYAPSPSHSEASFDVTKDVTDGVISPNSAARYAAKTPKVKEMKLKKKAARRKRHKKKEDKKRHLAATTIRGLLLIRRARVVARFLRENPDLKKNEKDIVKIQSLLRGNSDRKKVAVINGDYVANAGLEVLKGQHNGERGLCEYIRKLEEENRQLLLDLANVNSMNLLTGPWKEKGKEEGGERKERLQPPGRRKGGKKQKWCLYKLDGDTGAYVEVKLGYAGLRRLDIIAEQNSVRKVEKEEGRKEREKRREMERREMEAVKREEDEIIIKKEVSPMEEVEAIEGRRGIEGDIEVEGDMVEGEEETEEEKHMKKWMDKEKKKEMSDRRDARVTDAGATKAAIAQLSVGEGPTESAERRDARVTDAGATKAAIAQLNVGEGPTESAERRDARVTDAGVTKDAIKGLNVGEGPAESAERRDARVTDAGATKAAIAQLNVGEGPTESADRRDARTTDNGATKDAIKELNVGEGPTESAERRDARVTDAGATKAAIAQLNVGEGPTESAERRDARVTDAGATKAAIAQLNVGEGPTESTQKLESKPQSDPSPTDPATTQISAPKPHIPPPKKEEEVDIVLQWRQSRGYGLGDNERKKKKKKKARF</sequence>
<dbReference type="EMBL" id="BRYA01000531">
    <property type="protein sequence ID" value="GMI21531.1"/>
    <property type="molecule type" value="Genomic_DNA"/>
</dbReference>
<accession>A0A9W7L1D0</accession>
<feature type="compositionally biased region" description="Polar residues" evidence="1">
    <location>
        <begin position="673"/>
        <end position="687"/>
    </location>
</feature>
<comment type="caution">
    <text evidence="2">The sequence shown here is derived from an EMBL/GenBank/DDBJ whole genome shotgun (WGS) entry which is preliminary data.</text>
</comment>